<dbReference type="Proteomes" id="UP000256869">
    <property type="component" value="Unassembled WGS sequence"/>
</dbReference>
<dbReference type="GO" id="GO:1990904">
    <property type="term" value="C:ribonucleoprotein complex"/>
    <property type="evidence" value="ECO:0007669"/>
    <property type="project" value="UniProtKB-KW"/>
</dbReference>
<keyword evidence="2 5" id="KW-0689">Ribosomal protein</keyword>
<dbReference type="GO" id="GO:0005737">
    <property type="term" value="C:cytoplasm"/>
    <property type="evidence" value="ECO:0007669"/>
    <property type="project" value="UniProtKB-ARBA"/>
</dbReference>
<dbReference type="Gene3D" id="2.20.28.120">
    <property type="entry name" value="Ribosomal protein L33"/>
    <property type="match status" value="1"/>
</dbReference>
<comment type="caution">
    <text evidence="6">The sequence shown here is derived from an EMBL/GenBank/DDBJ whole genome shotgun (WGS) entry which is preliminary data.</text>
</comment>
<evidence type="ECO:0000256" key="2">
    <source>
        <dbReference type="ARBA" id="ARBA00022980"/>
    </source>
</evidence>
<dbReference type="NCBIfam" id="NF001860">
    <property type="entry name" value="PRK00595.1"/>
    <property type="match status" value="1"/>
</dbReference>
<evidence type="ECO:0000256" key="1">
    <source>
        <dbReference type="ARBA" id="ARBA00007596"/>
    </source>
</evidence>
<keyword evidence="7" id="KW-1185">Reference proteome</keyword>
<dbReference type="GO" id="GO:0003735">
    <property type="term" value="F:structural constituent of ribosome"/>
    <property type="evidence" value="ECO:0007669"/>
    <property type="project" value="InterPro"/>
</dbReference>
<dbReference type="OrthoDB" id="197660at2"/>
<accession>A0A3D9IMT5</accession>
<dbReference type="GO" id="GO:0005840">
    <property type="term" value="C:ribosome"/>
    <property type="evidence" value="ECO:0007669"/>
    <property type="project" value="UniProtKB-KW"/>
</dbReference>
<dbReference type="NCBIfam" id="NF001764">
    <property type="entry name" value="PRK00504.1"/>
    <property type="match status" value="1"/>
</dbReference>
<gene>
    <name evidence="5" type="primary">rpmG</name>
    <name evidence="6" type="ORF">DFP95_10488</name>
</gene>
<reference evidence="6 7" key="1">
    <citation type="submission" date="2018-07" db="EMBL/GenBank/DDBJ databases">
        <title>Genomic Encyclopedia of Type Strains, Phase III (KMG-III): the genomes of soil and plant-associated and newly described type strains.</title>
        <authorList>
            <person name="Whitman W."/>
        </authorList>
    </citation>
    <scope>NUCLEOTIDE SEQUENCE [LARGE SCALE GENOMIC DNA]</scope>
    <source>
        <strain evidence="6 7">CECT 8236</strain>
    </source>
</reference>
<evidence type="ECO:0000313" key="6">
    <source>
        <dbReference type="EMBL" id="RED63094.1"/>
    </source>
</evidence>
<organism evidence="6 7">
    <name type="scientific">Cohnella lupini</name>
    <dbReference type="NCBI Taxonomy" id="1294267"/>
    <lineage>
        <taxon>Bacteria</taxon>
        <taxon>Bacillati</taxon>
        <taxon>Bacillota</taxon>
        <taxon>Bacilli</taxon>
        <taxon>Bacillales</taxon>
        <taxon>Paenibacillaceae</taxon>
        <taxon>Cohnella</taxon>
    </lineage>
</organism>
<sequence>MRVIITLACTESGDRNYTTTKNKRTHPSRLELRKYSPRLKKYTIHRETR</sequence>
<dbReference type="InterPro" id="IPR038584">
    <property type="entry name" value="Ribosomal_bL33_sf"/>
</dbReference>
<name>A0A3D9IMT5_9BACL</name>
<evidence type="ECO:0000256" key="5">
    <source>
        <dbReference type="HAMAP-Rule" id="MF_00294"/>
    </source>
</evidence>
<evidence type="ECO:0000313" key="7">
    <source>
        <dbReference type="Proteomes" id="UP000256869"/>
    </source>
</evidence>
<dbReference type="InterPro" id="IPR018264">
    <property type="entry name" value="Ribosomal_bL33_CS"/>
</dbReference>
<dbReference type="Pfam" id="PF00471">
    <property type="entry name" value="Ribosomal_L33"/>
    <property type="match status" value="1"/>
</dbReference>
<dbReference type="NCBIfam" id="TIGR01023">
    <property type="entry name" value="rpmG_bact"/>
    <property type="match status" value="1"/>
</dbReference>
<keyword evidence="3 5" id="KW-0687">Ribonucleoprotein</keyword>
<dbReference type="PANTHER" id="PTHR43168">
    <property type="entry name" value="50S RIBOSOMAL PROTEIN L33, CHLOROPLASTIC"/>
    <property type="match status" value="1"/>
</dbReference>
<evidence type="ECO:0000256" key="4">
    <source>
        <dbReference type="ARBA" id="ARBA00035176"/>
    </source>
</evidence>
<dbReference type="AlphaFoldDB" id="A0A3D9IMT5"/>
<dbReference type="PROSITE" id="PS00582">
    <property type="entry name" value="RIBOSOMAL_L33"/>
    <property type="match status" value="1"/>
</dbReference>
<dbReference type="SUPFAM" id="SSF57829">
    <property type="entry name" value="Zn-binding ribosomal proteins"/>
    <property type="match status" value="1"/>
</dbReference>
<dbReference type="RefSeq" id="WP_115992388.1">
    <property type="nucleotide sequence ID" value="NZ_QRDY01000004.1"/>
</dbReference>
<dbReference type="HAMAP" id="MF_00294">
    <property type="entry name" value="Ribosomal_bL33"/>
    <property type="match status" value="1"/>
</dbReference>
<dbReference type="EMBL" id="QRDY01000004">
    <property type="protein sequence ID" value="RED63094.1"/>
    <property type="molecule type" value="Genomic_DNA"/>
</dbReference>
<comment type="similarity">
    <text evidence="1 5">Belongs to the bacterial ribosomal protein bL33 family.</text>
</comment>
<protein>
    <recommendedName>
        <fullName evidence="4 5">Large ribosomal subunit protein bL33</fullName>
    </recommendedName>
</protein>
<dbReference type="PANTHER" id="PTHR43168:SF2">
    <property type="entry name" value="LARGE RIBOSOMAL SUBUNIT PROTEIN BL33C"/>
    <property type="match status" value="1"/>
</dbReference>
<dbReference type="InterPro" id="IPR001705">
    <property type="entry name" value="Ribosomal_bL33"/>
</dbReference>
<dbReference type="GO" id="GO:0006412">
    <property type="term" value="P:translation"/>
    <property type="evidence" value="ECO:0007669"/>
    <property type="project" value="UniProtKB-UniRule"/>
</dbReference>
<dbReference type="InterPro" id="IPR011332">
    <property type="entry name" value="Ribosomal_zn-bd"/>
</dbReference>
<proteinExistence type="inferred from homology"/>
<evidence type="ECO:0000256" key="3">
    <source>
        <dbReference type="ARBA" id="ARBA00023274"/>
    </source>
</evidence>